<dbReference type="Pfam" id="PF04914">
    <property type="entry name" value="DltD"/>
    <property type="match status" value="1"/>
</dbReference>
<accession>A0A6N7VXP6</accession>
<name>A0A6N7VXP6_9FIRM</name>
<dbReference type="EMBL" id="VUMI01000006">
    <property type="protein sequence ID" value="MSS87796.1"/>
    <property type="molecule type" value="Genomic_DNA"/>
</dbReference>
<dbReference type="Proteomes" id="UP000436047">
    <property type="component" value="Unassembled WGS sequence"/>
</dbReference>
<gene>
    <name evidence="3" type="ORF">FYJ45_05475</name>
</gene>
<feature type="compositionally biased region" description="Low complexity" evidence="1">
    <location>
        <begin position="224"/>
        <end position="236"/>
    </location>
</feature>
<evidence type="ECO:0000256" key="2">
    <source>
        <dbReference type="SAM" id="Phobius"/>
    </source>
</evidence>
<organism evidence="3 4">
    <name type="scientific">Eisenbergiella porci</name>
    <dbReference type="NCBI Taxonomy" id="2652274"/>
    <lineage>
        <taxon>Bacteria</taxon>
        <taxon>Bacillati</taxon>
        <taxon>Bacillota</taxon>
        <taxon>Clostridia</taxon>
        <taxon>Lachnospirales</taxon>
        <taxon>Lachnospiraceae</taxon>
        <taxon>Eisenbergiella</taxon>
    </lineage>
</organism>
<dbReference type="AlphaFoldDB" id="A0A6N7VXP6"/>
<keyword evidence="4" id="KW-1185">Reference proteome</keyword>
<protein>
    <recommendedName>
        <fullName evidence="5">SGNH/GDSL hydrolase family protein</fullName>
    </recommendedName>
</protein>
<evidence type="ECO:0000313" key="4">
    <source>
        <dbReference type="Proteomes" id="UP000436047"/>
    </source>
</evidence>
<proteinExistence type="predicted"/>
<dbReference type="InterPro" id="IPR036514">
    <property type="entry name" value="SGNH_hydro_sf"/>
</dbReference>
<feature type="transmembrane region" description="Helical" evidence="2">
    <location>
        <begin position="37"/>
        <end position="55"/>
    </location>
</feature>
<dbReference type="Gene3D" id="3.40.50.1110">
    <property type="entry name" value="SGNH hydrolase"/>
    <property type="match status" value="1"/>
</dbReference>
<evidence type="ECO:0008006" key="5">
    <source>
        <dbReference type="Google" id="ProtNLM"/>
    </source>
</evidence>
<evidence type="ECO:0000313" key="3">
    <source>
        <dbReference type="EMBL" id="MSS87796.1"/>
    </source>
</evidence>
<feature type="region of interest" description="Disordered" evidence="1">
    <location>
        <begin position="220"/>
        <end position="255"/>
    </location>
</feature>
<dbReference type="InterPro" id="IPR006998">
    <property type="entry name" value="DltD"/>
</dbReference>
<evidence type="ECO:0000256" key="1">
    <source>
        <dbReference type="SAM" id="MobiDB-lite"/>
    </source>
</evidence>
<keyword evidence="2" id="KW-0812">Transmembrane</keyword>
<keyword evidence="2" id="KW-0472">Membrane</keyword>
<keyword evidence="2" id="KW-1133">Transmembrane helix</keyword>
<comment type="caution">
    <text evidence="3">The sequence shown here is derived from an EMBL/GenBank/DDBJ whole genome shotgun (WGS) entry which is preliminary data.</text>
</comment>
<sequence>MSQIVSYVSVYFSIFPGKELISEAILMDSDKKPMKSFLVKSVLAVCITLFCLFYLDIMYEQKSDNPIAEINAFNFVPETIQIANFGSSHGQCAFDWSALKDRGLKCFNFALTSQSFEYDYALLNMHKDAFTEGSIAFIPVSYFSFNREATDPNDIEAISIRYYRLLSPQYNPDYSLYKDLVAVRFPILSAGDGIFDLFKPPISFPSLSDNRQNIVYAAEASPDAAPGTEAPAAEGELQGEGESSDTPQAPAPENPEQIYGAEKVQEFEAKGYARYQRHFEGKTDYFEEDKEQDLRNIIELCKERNITPILITTPYTQYYNQYVSADFLYEFYSKIQDIAVEYNITYYDYSHDERYQTNLQYFGDADHLNEKGAVYFTEMLTNEIPELKAYLETH</sequence>
<dbReference type="SUPFAM" id="SSF52266">
    <property type="entry name" value="SGNH hydrolase"/>
    <property type="match status" value="1"/>
</dbReference>
<reference evidence="3 4" key="1">
    <citation type="submission" date="2019-08" db="EMBL/GenBank/DDBJ databases">
        <title>In-depth cultivation of the pig gut microbiome towards novel bacterial diversity and tailored functional studies.</title>
        <authorList>
            <person name="Wylensek D."/>
            <person name="Hitch T.C.A."/>
            <person name="Clavel T."/>
        </authorList>
    </citation>
    <scope>NUCLEOTIDE SEQUENCE [LARGE SCALE GENOMIC DNA]</scope>
    <source>
        <strain evidence="3 4">WCA-389-WT-23B</strain>
    </source>
</reference>